<dbReference type="InterPro" id="IPR036514">
    <property type="entry name" value="SGNH_hydro_sf"/>
</dbReference>
<sequence length="234" mass="26517">MKHYSIPPLATDPKHVILHCGTNDLQNKSPQELTKETGELCDFILANCPNTDITVSSILTRKDNQGNKIAEIPRAQQATLTESLIDIIATNRPDKAKESGVIEIVKTRKVRSTYAPWLTTDIRCEMNTRDYLKKKAVKNNSKSLHQAYKVKRNEVNKLIKSAKVQFCKDNIQLNKDNPKEMWENINQVINGKGRCSKTTTMITTIKDDLGDIIQDEKLIADQLNNWTKIVKSIA</sequence>
<name>A0A7D9JI70_PARCT</name>
<dbReference type="EMBL" id="CACRXK020016863">
    <property type="protein sequence ID" value="CAB4030417.1"/>
    <property type="molecule type" value="Genomic_DNA"/>
</dbReference>
<dbReference type="Proteomes" id="UP001152795">
    <property type="component" value="Unassembled WGS sequence"/>
</dbReference>
<proteinExistence type="predicted"/>
<dbReference type="SUPFAM" id="SSF52266">
    <property type="entry name" value="SGNH hydrolase"/>
    <property type="match status" value="1"/>
</dbReference>
<dbReference type="Gene3D" id="3.40.50.1110">
    <property type="entry name" value="SGNH hydrolase"/>
    <property type="match status" value="1"/>
</dbReference>
<accession>A0A7D9JI70</accession>
<evidence type="ECO:0000313" key="1">
    <source>
        <dbReference type="EMBL" id="CAB4030417.1"/>
    </source>
</evidence>
<comment type="caution">
    <text evidence="1">The sequence shown here is derived from an EMBL/GenBank/DDBJ whole genome shotgun (WGS) entry which is preliminary data.</text>
</comment>
<evidence type="ECO:0000313" key="2">
    <source>
        <dbReference type="Proteomes" id="UP001152795"/>
    </source>
</evidence>
<keyword evidence="2" id="KW-1185">Reference proteome</keyword>
<dbReference type="AlphaFoldDB" id="A0A7D9JI70"/>
<organism evidence="1 2">
    <name type="scientific">Paramuricea clavata</name>
    <name type="common">Red gorgonian</name>
    <name type="synonym">Violescent sea-whip</name>
    <dbReference type="NCBI Taxonomy" id="317549"/>
    <lineage>
        <taxon>Eukaryota</taxon>
        <taxon>Metazoa</taxon>
        <taxon>Cnidaria</taxon>
        <taxon>Anthozoa</taxon>
        <taxon>Octocorallia</taxon>
        <taxon>Malacalcyonacea</taxon>
        <taxon>Plexauridae</taxon>
        <taxon>Paramuricea</taxon>
    </lineage>
</organism>
<reference evidence="1" key="1">
    <citation type="submission" date="2020-04" db="EMBL/GenBank/DDBJ databases">
        <authorList>
            <person name="Alioto T."/>
            <person name="Alioto T."/>
            <person name="Gomez Garrido J."/>
        </authorList>
    </citation>
    <scope>NUCLEOTIDE SEQUENCE</scope>
    <source>
        <strain evidence="1">A484AB</strain>
    </source>
</reference>
<dbReference type="OrthoDB" id="6782261at2759"/>
<protein>
    <submittedName>
        <fullName evidence="1">Uncharacterized protein</fullName>
    </submittedName>
</protein>
<gene>
    <name evidence="1" type="ORF">PACLA_8A066924</name>
</gene>